<dbReference type="InterPro" id="IPR001584">
    <property type="entry name" value="Integrase_cat-core"/>
</dbReference>
<feature type="domain" description="Integrase catalytic" evidence="2">
    <location>
        <begin position="145"/>
        <end position="315"/>
    </location>
</feature>
<evidence type="ECO:0000313" key="3">
    <source>
        <dbReference type="EMBL" id="MBK1669330.1"/>
    </source>
</evidence>
<dbReference type="SUPFAM" id="SSF46689">
    <property type="entry name" value="Homeodomain-like"/>
    <property type="match status" value="2"/>
</dbReference>
<sequence length="323" mass="36679">MDIHENACLTPRGRALLARRILEVGETPKAVATAFGVSTKTARKWVARFQDEGPDGLRDRSSRPHKLRRPTSQATQARIINLRRQRIAGQQIARDLGVSPATVSRVLKRAGLSRLRDLDPAPPVRRYQRDRPGELIHLDIKKLGRFERPGHRVTGDRKGQSNRRGTKLGGMGWEYVHVCIDDASRIAFSQIKPDERKESAVAVLHAAVADYARLGITVERVMTDNGACYRSQAFREACKQLGLRHIRTKPYTPKTNGKAERFIQTALREWAYAHAYTTSDQRAEHLPAWLHRYNWHRPHGSLQTNTPISRLGLSENNLLRLHI</sequence>
<evidence type="ECO:0000313" key="4">
    <source>
        <dbReference type="Proteomes" id="UP001296873"/>
    </source>
</evidence>
<reference evidence="3 4" key="1">
    <citation type="journal article" date="2020" name="Microorganisms">
        <title>Osmotic Adaptation and Compatible Solute Biosynthesis of Phototrophic Bacteria as Revealed from Genome Analyses.</title>
        <authorList>
            <person name="Imhoff J.F."/>
            <person name="Rahn T."/>
            <person name="Kunzel S."/>
            <person name="Keller A."/>
            <person name="Neulinger S.C."/>
        </authorList>
    </citation>
    <scope>NUCLEOTIDE SEQUENCE [LARGE SCALE GENOMIC DNA]</scope>
    <source>
        <strain evidence="3 4">DSM 9895</strain>
    </source>
</reference>
<dbReference type="Pfam" id="PF13384">
    <property type="entry name" value="HTH_23"/>
    <property type="match status" value="1"/>
</dbReference>
<name>A0ABS1DFU6_9PROT</name>
<dbReference type="Pfam" id="PF13011">
    <property type="entry name" value="LZ_Tnp_IS481"/>
    <property type="match status" value="1"/>
</dbReference>
<dbReference type="NCBIfam" id="NF033577">
    <property type="entry name" value="transpos_IS481"/>
    <property type="match status" value="1"/>
</dbReference>
<dbReference type="Proteomes" id="UP001296873">
    <property type="component" value="Unassembled WGS sequence"/>
</dbReference>
<dbReference type="InterPro" id="IPR009057">
    <property type="entry name" value="Homeodomain-like_sf"/>
</dbReference>
<evidence type="ECO:0000256" key="1">
    <source>
        <dbReference type="SAM" id="MobiDB-lite"/>
    </source>
</evidence>
<evidence type="ECO:0000259" key="2">
    <source>
        <dbReference type="PROSITE" id="PS50994"/>
    </source>
</evidence>
<proteinExistence type="predicted"/>
<dbReference type="Gene3D" id="3.30.420.10">
    <property type="entry name" value="Ribonuclease H-like superfamily/Ribonuclease H"/>
    <property type="match status" value="1"/>
</dbReference>
<comment type="caution">
    <text evidence="3">The sequence shown here is derived from an EMBL/GenBank/DDBJ whole genome shotgun (WGS) entry which is preliminary data.</text>
</comment>
<dbReference type="InterPro" id="IPR024967">
    <property type="entry name" value="DNA-bd_IS481-type"/>
</dbReference>
<dbReference type="Pfam" id="PF13683">
    <property type="entry name" value="rve_3"/>
    <property type="match status" value="1"/>
</dbReference>
<dbReference type="InterPro" id="IPR012337">
    <property type="entry name" value="RNaseH-like_sf"/>
</dbReference>
<gene>
    <name evidence="3" type="ORF">CKO28_14930</name>
</gene>
<dbReference type="InterPro" id="IPR036397">
    <property type="entry name" value="RNaseH_sf"/>
</dbReference>
<dbReference type="PANTHER" id="PTHR35004">
    <property type="entry name" value="TRANSPOSASE RV3428C-RELATED"/>
    <property type="match status" value="1"/>
</dbReference>
<dbReference type="EMBL" id="NRRL01000045">
    <property type="protein sequence ID" value="MBK1669330.1"/>
    <property type="molecule type" value="Genomic_DNA"/>
</dbReference>
<dbReference type="SUPFAM" id="SSF53098">
    <property type="entry name" value="Ribonuclease H-like"/>
    <property type="match status" value="1"/>
</dbReference>
<feature type="region of interest" description="Disordered" evidence="1">
    <location>
        <begin position="51"/>
        <end position="74"/>
    </location>
</feature>
<organism evidence="3 4">
    <name type="scientific">Rhodovibrio sodomensis</name>
    <dbReference type="NCBI Taxonomy" id="1088"/>
    <lineage>
        <taxon>Bacteria</taxon>
        <taxon>Pseudomonadati</taxon>
        <taxon>Pseudomonadota</taxon>
        <taxon>Alphaproteobacteria</taxon>
        <taxon>Rhodospirillales</taxon>
        <taxon>Rhodovibrionaceae</taxon>
        <taxon>Rhodovibrio</taxon>
    </lineage>
</organism>
<accession>A0ABS1DFU6</accession>
<dbReference type="Gene3D" id="1.10.260.40">
    <property type="entry name" value="lambda repressor-like DNA-binding domains"/>
    <property type="match status" value="1"/>
</dbReference>
<dbReference type="InterPro" id="IPR047656">
    <property type="entry name" value="IS481-like_transpos"/>
</dbReference>
<dbReference type="RefSeq" id="WP_200341662.1">
    <property type="nucleotide sequence ID" value="NZ_NRRL01000045.1"/>
</dbReference>
<keyword evidence="4" id="KW-1185">Reference proteome</keyword>
<protein>
    <submittedName>
        <fullName evidence="3">IS481 family transposase</fullName>
    </submittedName>
</protein>
<dbReference type="PANTHER" id="PTHR35004:SF7">
    <property type="entry name" value="INTEGRASE PROTEIN"/>
    <property type="match status" value="1"/>
</dbReference>
<dbReference type="PROSITE" id="PS50994">
    <property type="entry name" value="INTEGRASE"/>
    <property type="match status" value="1"/>
</dbReference>
<feature type="compositionally biased region" description="Basic and acidic residues" evidence="1">
    <location>
        <begin position="51"/>
        <end position="62"/>
    </location>
</feature>
<dbReference type="InterPro" id="IPR010982">
    <property type="entry name" value="Lambda_DNA-bd_dom_sf"/>
</dbReference>